<evidence type="ECO:0000259" key="1">
    <source>
        <dbReference type="PROSITE" id="PS50887"/>
    </source>
</evidence>
<organism evidence="2">
    <name type="scientific">bioreactor metagenome</name>
    <dbReference type="NCBI Taxonomy" id="1076179"/>
    <lineage>
        <taxon>unclassified sequences</taxon>
        <taxon>metagenomes</taxon>
        <taxon>ecological metagenomes</taxon>
    </lineage>
</organism>
<evidence type="ECO:0000313" key="2">
    <source>
        <dbReference type="EMBL" id="MPN15686.1"/>
    </source>
</evidence>
<proteinExistence type="predicted"/>
<gene>
    <name evidence="2" type="ORF">SDC9_163020</name>
</gene>
<dbReference type="Gene3D" id="3.30.70.270">
    <property type="match status" value="1"/>
</dbReference>
<comment type="caution">
    <text evidence="2">The sequence shown here is derived from an EMBL/GenBank/DDBJ whole genome shotgun (WGS) entry which is preliminary data.</text>
</comment>
<dbReference type="PANTHER" id="PTHR46663">
    <property type="entry name" value="DIGUANYLATE CYCLASE DGCT-RELATED"/>
    <property type="match status" value="1"/>
</dbReference>
<accession>A0A645FPQ5</accession>
<dbReference type="Pfam" id="PF00990">
    <property type="entry name" value="GGDEF"/>
    <property type="match status" value="1"/>
</dbReference>
<dbReference type="AlphaFoldDB" id="A0A645FPQ5"/>
<dbReference type="CDD" id="cd01949">
    <property type="entry name" value="GGDEF"/>
    <property type="match status" value="1"/>
</dbReference>
<dbReference type="EMBL" id="VSSQ01062525">
    <property type="protein sequence ID" value="MPN15686.1"/>
    <property type="molecule type" value="Genomic_DNA"/>
</dbReference>
<sequence length="100" mass="10879">MARRIGGMLRQEDTLARIGGDEFVILLSDLAENAERVVAKVAEKCLSIFEPDFVIGGQSCRLSTSIGIALGDADGDQLLIAADQAMYRAKEQGRGRYCWS</sequence>
<protein>
    <submittedName>
        <fullName evidence="2">Putative signaling protein</fullName>
    </submittedName>
</protein>
<dbReference type="InterPro" id="IPR043128">
    <property type="entry name" value="Rev_trsase/Diguanyl_cyclase"/>
</dbReference>
<dbReference type="PANTHER" id="PTHR46663:SF3">
    <property type="entry name" value="SLL0267 PROTEIN"/>
    <property type="match status" value="1"/>
</dbReference>
<dbReference type="SMART" id="SM00267">
    <property type="entry name" value="GGDEF"/>
    <property type="match status" value="1"/>
</dbReference>
<dbReference type="NCBIfam" id="TIGR00254">
    <property type="entry name" value="GGDEF"/>
    <property type="match status" value="1"/>
</dbReference>
<dbReference type="SUPFAM" id="SSF55073">
    <property type="entry name" value="Nucleotide cyclase"/>
    <property type="match status" value="1"/>
</dbReference>
<reference evidence="2" key="1">
    <citation type="submission" date="2019-08" db="EMBL/GenBank/DDBJ databases">
        <authorList>
            <person name="Kucharzyk K."/>
            <person name="Murdoch R.W."/>
            <person name="Higgins S."/>
            <person name="Loffler F."/>
        </authorList>
    </citation>
    <scope>NUCLEOTIDE SEQUENCE</scope>
</reference>
<dbReference type="InterPro" id="IPR052163">
    <property type="entry name" value="DGC-Regulatory_Protein"/>
</dbReference>
<dbReference type="InterPro" id="IPR000160">
    <property type="entry name" value="GGDEF_dom"/>
</dbReference>
<dbReference type="InterPro" id="IPR029787">
    <property type="entry name" value="Nucleotide_cyclase"/>
</dbReference>
<feature type="domain" description="GGDEF" evidence="1">
    <location>
        <begin position="1"/>
        <end position="100"/>
    </location>
</feature>
<dbReference type="PROSITE" id="PS50887">
    <property type="entry name" value="GGDEF"/>
    <property type="match status" value="1"/>
</dbReference>
<name>A0A645FPQ5_9ZZZZ</name>